<reference evidence="3" key="1">
    <citation type="journal article" date="2019" name="Int. J. Syst. Evol. Microbiol.">
        <title>The Global Catalogue of Microorganisms (GCM) 10K type strain sequencing project: providing services to taxonomists for standard genome sequencing and annotation.</title>
        <authorList>
            <consortium name="The Broad Institute Genomics Platform"/>
            <consortium name="The Broad Institute Genome Sequencing Center for Infectious Disease"/>
            <person name="Wu L."/>
            <person name="Ma J."/>
        </authorList>
    </citation>
    <scope>NUCLEOTIDE SEQUENCE [LARGE SCALE GENOMIC DNA]</scope>
    <source>
        <strain evidence="3">KCTC 42424</strain>
    </source>
</reference>
<name>A0ABV7VP36_9GAMM</name>
<organism evidence="2 3">
    <name type="scientific">Bacterioplanoides pacificum</name>
    <dbReference type="NCBI Taxonomy" id="1171596"/>
    <lineage>
        <taxon>Bacteria</taxon>
        <taxon>Pseudomonadati</taxon>
        <taxon>Pseudomonadota</taxon>
        <taxon>Gammaproteobacteria</taxon>
        <taxon>Oceanospirillales</taxon>
        <taxon>Oceanospirillaceae</taxon>
        <taxon>Bacterioplanoides</taxon>
    </lineage>
</organism>
<dbReference type="CDD" id="cd16329">
    <property type="entry name" value="LolA_like"/>
    <property type="match status" value="1"/>
</dbReference>
<accession>A0ABV7VP36</accession>
<dbReference type="Proteomes" id="UP001595722">
    <property type="component" value="Unassembled WGS sequence"/>
</dbReference>
<dbReference type="RefSeq" id="WP_376864656.1">
    <property type="nucleotide sequence ID" value="NZ_JBHRYB010000001.1"/>
</dbReference>
<dbReference type="Gene3D" id="2.50.20.10">
    <property type="entry name" value="Lipoprotein localisation LolA/LolB/LppX"/>
    <property type="match status" value="1"/>
</dbReference>
<feature type="signal peptide" evidence="1">
    <location>
        <begin position="1"/>
        <end position="24"/>
    </location>
</feature>
<gene>
    <name evidence="2" type="ORF">ACFOMG_02820</name>
</gene>
<feature type="chain" id="PRO_5047342103" evidence="1">
    <location>
        <begin position="25"/>
        <end position="452"/>
    </location>
</feature>
<proteinExistence type="predicted"/>
<protein>
    <submittedName>
        <fullName evidence="2">DUF1329 domain-containing protein</fullName>
    </submittedName>
</protein>
<evidence type="ECO:0000313" key="3">
    <source>
        <dbReference type="Proteomes" id="UP001595722"/>
    </source>
</evidence>
<evidence type="ECO:0000313" key="2">
    <source>
        <dbReference type="EMBL" id="MFC3679045.1"/>
    </source>
</evidence>
<dbReference type="InterPro" id="IPR010752">
    <property type="entry name" value="DUF1329"/>
</dbReference>
<keyword evidence="1" id="KW-0732">Signal</keyword>
<keyword evidence="3" id="KW-1185">Reference proteome</keyword>
<evidence type="ECO:0000256" key="1">
    <source>
        <dbReference type="SAM" id="SignalP"/>
    </source>
</evidence>
<dbReference type="Pfam" id="PF07044">
    <property type="entry name" value="DUF1329"/>
    <property type="match status" value="1"/>
</dbReference>
<dbReference type="EMBL" id="JBHRYB010000001">
    <property type="protein sequence ID" value="MFC3679045.1"/>
    <property type="molecule type" value="Genomic_DNA"/>
</dbReference>
<comment type="caution">
    <text evidence="2">The sequence shown here is derived from an EMBL/GenBank/DDBJ whole genome shotgun (WGS) entry which is preliminary data.</text>
</comment>
<sequence>MTGAFYRFAGIVCLGLGLSQPAVAAVSEQQAKRLGQDLTPVGAEKLGNGADIPAWRGGLALDASHQPGDFHADPFAADAPLFRISAANIDQHEKRLSEGQKALLRRFPEMFFEVYPSRRSASYPDYVYDGIRTNATRAELMKYGSGVRGATMSSPFPIPENGLQVLWNHTLRFRAQSFTYSGYTATITASGDRAETLRDYQYFFAYSEPGMEPEDLDNKIFYLKRKTLAPANLAGRITLVHETLDQVRSPRKSWVYVPGQRRLRRTPDLAYDTADVNTNSIRTIDQVDMFNGAPDYYDWKLVGKQEMYIPYNAYKVHQGELLNDDILLDHHLNSALLRYEAHRVWVVEATLRVGFDHRYAKRRYYVDEDSWSIIYAEEYDDQSGLLQVTEAHLINFYDVQMVYPTLEVTYDLENSRYYAEGLDNERGATLNADQNFTRRQFSTSAVRREAKR</sequence>